<feature type="domain" description="Rhodanese" evidence="1">
    <location>
        <begin position="36"/>
        <end position="126"/>
    </location>
</feature>
<protein>
    <recommendedName>
        <fullName evidence="1">Rhodanese domain-containing protein</fullName>
    </recommendedName>
</protein>
<dbReference type="PANTHER" id="PTHR43031">
    <property type="entry name" value="FAD-DEPENDENT OXIDOREDUCTASE"/>
    <property type="match status" value="1"/>
</dbReference>
<organism evidence="2 3">
    <name type="scientific">Pseudolysinimonas kribbensis</name>
    <dbReference type="NCBI Taxonomy" id="433641"/>
    <lineage>
        <taxon>Bacteria</taxon>
        <taxon>Bacillati</taxon>
        <taxon>Actinomycetota</taxon>
        <taxon>Actinomycetes</taxon>
        <taxon>Micrococcales</taxon>
        <taxon>Microbacteriaceae</taxon>
        <taxon>Pseudolysinimonas</taxon>
    </lineage>
</organism>
<evidence type="ECO:0000259" key="1">
    <source>
        <dbReference type="PROSITE" id="PS50206"/>
    </source>
</evidence>
<dbReference type="Proteomes" id="UP001157034">
    <property type="component" value="Unassembled WGS sequence"/>
</dbReference>
<name>A0ABQ6K866_9MICO</name>
<gene>
    <name evidence="2" type="ORF">GCM10025881_23980</name>
</gene>
<dbReference type="RefSeq" id="WP_284254319.1">
    <property type="nucleotide sequence ID" value="NZ_BAAAQO010000002.1"/>
</dbReference>
<dbReference type="InterPro" id="IPR036873">
    <property type="entry name" value="Rhodanese-like_dom_sf"/>
</dbReference>
<dbReference type="EMBL" id="BSVB01000001">
    <property type="protein sequence ID" value="GMA95574.1"/>
    <property type="molecule type" value="Genomic_DNA"/>
</dbReference>
<dbReference type="PROSITE" id="PS50206">
    <property type="entry name" value="RHODANESE_3"/>
    <property type="match status" value="1"/>
</dbReference>
<dbReference type="PANTHER" id="PTHR43031:SF1">
    <property type="entry name" value="PYRIDINE NUCLEOTIDE-DISULPHIDE OXIDOREDUCTASE"/>
    <property type="match status" value="1"/>
</dbReference>
<accession>A0ABQ6K866</accession>
<evidence type="ECO:0000313" key="2">
    <source>
        <dbReference type="EMBL" id="GMA95574.1"/>
    </source>
</evidence>
<dbReference type="Pfam" id="PF00581">
    <property type="entry name" value="Rhodanese"/>
    <property type="match status" value="1"/>
</dbReference>
<proteinExistence type="predicted"/>
<dbReference type="SUPFAM" id="SSF52821">
    <property type="entry name" value="Rhodanese/Cell cycle control phosphatase"/>
    <property type="match status" value="1"/>
</dbReference>
<evidence type="ECO:0000313" key="3">
    <source>
        <dbReference type="Proteomes" id="UP001157034"/>
    </source>
</evidence>
<sequence>MTDAPAAALDTDHIAHLRRRLDWETDASDVHAAQEASRPFVLVDTRGDAAWAQGRAVGAVHLPTARIADEAPGAIPLDLPVVVYCWGPGCNGSTKAALAFALLGYRVREMIGGFEYWAREGYPVEDDAGRVHRQVDALTAPTAGVACDC</sequence>
<reference evidence="3" key="1">
    <citation type="journal article" date="2019" name="Int. J. Syst. Evol. Microbiol.">
        <title>The Global Catalogue of Microorganisms (GCM) 10K type strain sequencing project: providing services to taxonomists for standard genome sequencing and annotation.</title>
        <authorList>
            <consortium name="The Broad Institute Genomics Platform"/>
            <consortium name="The Broad Institute Genome Sequencing Center for Infectious Disease"/>
            <person name="Wu L."/>
            <person name="Ma J."/>
        </authorList>
    </citation>
    <scope>NUCLEOTIDE SEQUENCE [LARGE SCALE GENOMIC DNA]</scope>
    <source>
        <strain evidence="3">NBRC 108894</strain>
    </source>
</reference>
<dbReference type="InterPro" id="IPR001763">
    <property type="entry name" value="Rhodanese-like_dom"/>
</dbReference>
<dbReference type="InterPro" id="IPR050229">
    <property type="entry name" value="GlpE_sulfurtransferase"/>
</dbReference>
<keyword evidence="3" id="KW-1185">Reference proteome</keyword>
<dbReference type="SMART" id="SM00450">
    <property type="entry name" value="RHOD"/>
    <property type="match status" value="1"/>
</dbReference>
<comment type="caution">
    <text evidence="2">The sequence shown here is derived from an EMBL/GenBank/DDBJ whole genome shotgun (WGS) entry which is preliminary data.</text>
</comment>
<dbReference type="Gene3D" id="3.40.250.10">
    <property type="entry name" value="Rhodanese-like domain"/>
    <property type="match status" value="1"/>
</dbReference>